<protein>
    <submittedName>
        <fullName evidence="1">Uncharacterized protein</fullName>
    </submittedName>
</protein>
<dbReference type="AlphaFoldDB" id="A0A1C3HKV9"/>
<name>A0A1C3HKV9_SERMA</name>
<gene>
    <name evidence="1" type="ORF">PWN146_04419</name>
</gene>
<evidence type="ECO:0000313" key="1">
    <source>
        <dbReference type="EMBL" id="SAY45683.1"/>
    </source>
</evidence>
<organism evidence="1">
    <name type="scientific">Serratia marcescens</name>
    <dbReference type="NCBI Taxonomy" id="615"/>
    <lineage>
        <taxon>Bacteria</taxon>
        <taxon>Pseudomonadati</taxon>
        <taxon>Pseudomonadota</taxon>
        <taxon>Gammaproteobacteria</taxon>
        <taxon>Enterobacterales</taxon>
        <taxon>Yersiniaceae</taxon>
        <taxon>Serratia</taxon>
    </lineage>
</organism>
<dbReference type="EMBL" id="LT575490">
    <property type="protein sequence ID" value="SAY45683.1"/>
    <property type="molecule type" value="Genomic_DNA"/>
</dbReference>
<sequence length="235" mass="26580">MKSFQRMTEFERFATLPSITIDELSKCLVGVSPYARRKDIDGEHLEIITHIRVRIKRTLEEIFKNEKIPRVTNYGEYKPHPHPIDMDEKIKSDIIFSVGFNCRDDVTTPSAIIDRCKVAISSLAMNAKTRSLLQFIGGEAELLGKQLVANNRGLYKKEEEVVSLNKIIGITVSLLAQEKNKSNPSKWLKKDNTVCVEHVKDLIDDFVEKNGISSDGLRASSIRSKISAAIKTIYD</sequence>
<proteinExistence type="predicted"/>
<reference evidence="1" key="1">
    <citation type="submission" date="2016-05" db="EMBL/GenBank/DDBJ databases">
        <authorList>
            <person name="Cock P.J.A."/>
            <person name="Cock P.J.A."/>
        </authorList>
    </citation>
    <scope>NUCLEOTIDE SEQUENCE</scope>
    <source>
        <strain evidence="1">PWN146_assembly</strain>
    </source>
</reference>
<accession>A0A1C3HKV9</accession>
<dbReference type="RefSeq" id="WP_254593885.1">
    <property type="nucleotide sequence ID" value="NZ_CADDTT010000031.1"/>
</dbReference>